<comment type="caution">
    <text evidence="5">The sequence shown here is derived from an EMBL/GenBank/DDBJ whole genome shotgun (WGS) entry which is preliminary data.</text>
</comment>
<dbReference type="RefSeq" id="WP_344842690.1">
    <property type="nucleotide sequence ID" value="NZ_BAABDF010000002.1"/>
</dbReference>
<keyword evidence="1" id="KW-0805">Transcription regulation</keyword>
<dbReference type="InterPro" id="IPR025997">
    <property type="entry name" value="SBP_2_dom"/>
</dbReference>
<dbReference type="CDD" id="cd01392">
    <property type="entry name" value="HTH_LacI"/>
    <property type="match status" value="1"/>
</dbReference>
<keyword evidence="6" id="KW-1185">Reference proteome</keyword>
<dbReference type="SUPFAM" id="SSF47413">
    <property type="entry name" value="lambda repressor-like DNA-binding domains"/>
    <property type="match status" value="1"/>
</dbReference>
<dbReference type="PANTHER" id="PTHR30146">
    <property type="entry name" value="LACI-RELATED TRANSCRIPTIONAL REPRESSOR"/>
    <property type="match status" value="1"/>
</dbReference>
<evidence type="ECO:0000256" key="2">
    <source>
        <dbReference type="ARBA" id="ARBA00023125"/>
    </source>
</evidence>
<dbReference type="InterPro" id="IPR000843">
    <property type="entry name" value="HTH_LacI"/>
</dbReference>
<dbReference type="PROSITE" id="PS50932">
    <property type="entry name" value="HTH_LACI_2"/>
    <property type="match status" value="1"/>
</dbReference>
<reference evidence="6" key="1">
    <citation type="journal article" date="2019" name="Int. J. Syst. Evol. Microbiol.">
        <title>The Global Catalogue of Microorganisms (GCM) 10K type strain sequencing project: providing services to taxonomists for standard genome sequencing and annotation.</title>
        <authorList>
            <consortium name="The Broad Institute Genomics Platform"/>
            <consortium name="The Broad Institute Genome Sequencing Center for Infectious Disease"/>
            <person name="Wu L."/>
            <person name="Ma J."/>
        </authorList>
    </citation>
    <scope>NUCLEOTIDE SEQUENCE [LARGE SCALE GENOMIC DNA]</scope>
    <source>
        <strain evidence="6">JCM 17190</strain>
    </source>
</reference>
<keyword evidence="2 5" id="KW-0238">DNA-binding</keyword>
<protein>
    <submittedName>
        <fullName evidence="5">LacI family DNA-binding transcriptional regulator</fullName>
    </submittedName>
</protein>
<evidence type="ECO:0000259" key="4">
    <source>
        <dbReference type="PROSITE" id="PS50932"/>
    </source>
</evidence>
<proteinExistence type="predicted"/>
<dbReference type="SMART" id="SM00354">
    <property type="entry name" value="HTH_LACI"/>
    <property type="match status" value="1"/>
</dbReference>
<dbReference type="GO" id="GO:0003677">
    <property type="term" value="F:DNA binding"/>
    <property type="evidence" value="ECO:0007669"/>
    <property type="project" value="UniProtKB-KW"/>
</dbReference>
<dbReference type="Gene3D" id="3.40.50.2300">
    <property type="match status" value="2"/>
</dbReference>
<dbReference type="InterPro" id="IPR010982">
    <property type="entry name" value="Lambda_DNA-bd_dom_sf"/>
</dbReference>
<evidence type="ECO:0000313" key="5">
    <source>
        <dbReference type="EMBL" id="GAA3855840.1"/>
    </source>
</evidence>
<evidence type="ECO:0000256" key="1">
    <source>
        <dbReference type="ARBA" id="ARBA00023015"/>
    </source>
</evidence>
<dbReference type="EMBL" id="BAABDF010000002">
    <property type="protein sequence ID" value="GAA3855840.1"/>
    <property type="molecule type" value="Genomic_DNA"/>
</dbReference>
<feature type="domain" description="HTH lacI-type" evidence="4">
    <location>
        <begin position="10"/>
        <end position="64"/>
    </location>
</feature>
<dbReference type="InterPro" id="IPR028082">
    <property type="entry name" value="Peripla_BP_I"/>
</dbReference>
<dbReference type="CDD" id="cd06307">
    <property type="entry name" value="PBP1_sugar_binding"/>
    <property type="match status" value="1"/>
</dbReference>
<dbReference type="PANTHER" id="PTHR30146:SF152">
    <property type="entry name" value="TRANSCRIPTIONAL REGULATORY PROTEIN"/>
    <property type="match status" value="1"/>
</dbReference>
<sequence>MPSSNPTLRPTTKDLAKAAGVSRATVDRVLNGREGVKQKTVDRVNKAIKDLGFVRNLQAANLAKSKNYRFVFALPNSGDQFLERIVARIQEAQTIFAADHVWCDVEHINENDPHSISAFLTSLDKSDVTGVAIMSPETPQVRDAITRLQERGIAALPFISNQTMMDADWVGIDNRAAGATASLLLGQFVGQRTGSVMVIAESMQSRDSLERRLGFDGIMNDSFPNLRALPSLETYGNEDRAREIIAATLRNNKDIVGIYVMASEARAPLSVVQELDVSPSIVKIAHEMTPYTEEALRTRTLDGVIAQNPGHLVRSAIRRLKGIVDDRDTLGSQESIRIEIHLRTNI</sequence>
<evidence type="ECO:0000256" key="3">
    <source>
        <dbReference type="ARBA" id="ARBA00023163"/>
    </source>
</evidence>
<accession>A0ABP7JVD6</accession>
<dbReference type="SUPFAM" id="SSF53822">
    <property type="entry name" value="Periplasmic binding protein-like I"/>
    <property type="match status" value="1"/>
</dbReference>
<name>A0ABP7JVD6_9RHOB</name>
<dbReference type="Pfam" id="PF00356">
    <property type="entry name" value="LacI"/>
    <property type="match status" value="1"/>
</dbReference>
<organism evidence="5 6">
    <name type="scientific">Celeribacter arenosi</name>
    <dbReference type="NCBI Taxonomy" id="792649"/>
    <lineage>
        <taxon>Bacteria</taxon>
        <taxon>Pseudomonadati</taxon>
        <taxon>Pseudomonadota</taxon>
        <taxon>Alphaproteobacteria</taxon>
        <taxon>Rhodobacterales</taxon>
        <taxon>Roseobacteraceae</taxon>
        <taxon>Celeribacter</taxon>
    </lineage>
</organism>
<dbReference type="Pfam" id="PF13407">
    <property type="entry name" value="Peripla_BP_4"/>
    <property type="match status" value="1"/>
</dbReference>
<dbReference type="Proteomes" id="UP001399917">
    <property type="component" value="Unassembled WGS sequence"/>
</dbReference>
<keyword evidence="3" id="KW-0804">Transcription</keyword>
<evidence type="ECO:0000313" key="6">
    <source>
        <dbReference type="Proteomes" id="UP001399917"/>
    </source>
</evidence>
<gene>
    <name evidence="5" type="ORF">GCM10022404_03700</name>
</gene>
<dbReference type="Gene3D" id="1.10.260.40">
    <property type="entry name" value="lambda repressor-like DNA-binding domains"/>
    <property type="match status" value="1"/>
</dbReference>